<reference evidence="1 2" key="1">
    <citation type="submission" date="2019-06" db="EMBL/GenBank/DDBJ databases">
        <authorList>
            <person name="Livingstone P."/>
            <person name="Whitworth D."/>
        </authorList>
    </citation>
    <scope>NUCLEOTIDE SEQUENCE [LARGE SCALE GENOMIC DNA]</scope>
    <source>
        <strain evidence="1 2">AM401</strain>
    </source>
</reference>
<keyword evidence="2" id="KW-1185">Reference proteome</keyword>
<sequence length="429" mass="47487">MSFARSFLLLFFAACSTTTGGMHSQATPLLVSHPEQHSVRVARAVEATERKDFDTAQRQLDEALADAPTDAKALFVQACVFLERGSLKEATGMVKRLRAAAPASLEAPVLEVLIERRGTHPTEDWRDSFLWAWRKAGRPGFQDRDLFDGMGDFMEKAKALLAGAWGRTNSAEVRLVLALAGDELDAESRRWLFAHLEEVKDPGLLLAALAFFQRDVLAGEQRDLLRSRLRRFAEDAPTDMQRSLLLLLEPRVADAPFTDEELRELERIAALPDFRPTSTVSMYAQAERLLRSAGVAHPENGAFMVTVSGLVIDGSYLISKVVKASGEGLSADHRMRLGRVLWSLGERMAAESTLVERLVGLNTMREGAVLLMDSERLAQAVLALEEGREVARVSRSLELDAWPLPSLQEAMLAATVKDEWTHLRAFAVP</sequence>
<dbReference type="RefSeq" id="WP_141643320.1">
    <property type="nucleotide sequence ID" value="NZ_VIFM01000054.1"/>
</dbReference>
<evidence type="ECO:0000313" key="2">
    <source>
        <dbReference type="Proteomes" id="UP000315369"/>
    </source>
</evidence>
<comment type="caution">
    <text evidence="1">The sequence shown here is derived from an EMBL/GenBank/DDBJ whole genome shotgun (WGS) entry which is preliminary data.</text>
</comment>
<dbReference type="Gene3D" id="1.25.40.10">
    <property type="entry name" value="Tetratricopeptide repeat domain"/>
    <property type="match status" value="1"/>
</dbReference>
<dbReference type="Proteomes" id="UP000315369">
    <property type="component" value="Unassembled WGS sequence"/>
</dbReference>
<protein>
    <submittedName>
        <fullName evidence="1">Uncharacterized protein</fullName>
    </submittedName>
</protein>
<accession>A0A540X177</accession>
<dbReference type="InterPro" id="IPR011990">
    <property type="entry name" value="TPR-like_helical_dom_sf"/>
</dbReference>
<proteinExistence type="predicted"/>
<dbReference type="EMBL" id="VIFM01000054">
    <property type="protein sequence ID" value="TQF14953.1"/>
    <property type="molecule type" value="Genomic_DNA"/>
</dbReference>
<organism evidence="1 2">
    <name type="scientific">Myxococcus llanfairpwllgwyngyllgogerychwyrndrobwllllantysiliogogogochensis</name>
    <dbReference type="NCBI Taxonomy" id="2590453"/>
    <lineage>
        <taxon>Bacteria</taxon>
        <taxon>Pseudomonadati</taxon>
        <taxon>Myxococcota</taxon>
        <taxon>Myxococcia</taxon>
        <taxon>Myxococcales</taxon>
        <taxon>Cystobacterineae</taxon>
        <taxon>Myxococcaceae</taxon>
        <taxon>Myxococcus</taxon>
    </lineage>
</organism>
<dbReference type="SUPFAM" id="SSF48452">
    <property type="entry name" value="TPR-like"/>
    <property type="match status" value="1"/>
</dbReference>
<evidence type="ECO:0000313" key="1">
    <source>
        <dbReference type="EMBL" id="TQF14953.1"/>
    </source>
</evidence>
<gene>
    <name evidence="1" type="ORF">FJV41_15825</name>
</gene>
<dbReference type="AlphaFoldDB" id="A0A540X177"/>
<dbReference type="OrthoDB" id="5518019at2"/>
<name>A0A540X177_9BACT</name>